<evidence type="ECO:0000313" key="3">
    <source>
        <dbReference type="Proteomes" id="UP000533476"/>
    </source>
</evidence>
<accession>A0A7Y0L297</accession>
<dbReference type="RefSeq" id="WP_169097873.1">
    <property type="nucleotide sequence ID" value="NZ_JABBVZ010000015.1"/>
</dbReference>
<keyword evidence="3" id="KW-1185">Reference proteome</keyword>
<comment type="caution">
    <text evidence="2">The sequence shown here is derived from an EMBL/GenBank/DDBJ whole genome shotgun (WGS) entry which is preliminary data.</text>
</comment>
<evidence type="ECO:0000313" key="2">
    <source>
        <dbReference type="EMBL" id="NMP21983.1"/>
    </source>
</evidence>
<evidence type="ECO:0000259" key="1">
    <source>
        <dbReference type="PROSITE" id="PS00028"/>
    </source>
</evidence>
<dbReference type="AlphaFoldDB" id="A0A7Y0L297"/>
<dbReference type="EMBL" id="JABBVZ010000015">
    <property type="protein sequence ID" value="NMP21983.1"/>
    <property type="molecule type" value="Genomic_DNA"/>
</dbReference>
<proteinExistence type="predicted"/>
<sequence length="139" mass="16245">MRSQLMTYYLRKFVNSVVESTLESPSLAELVRHHLWVDWTRQHHPPYLALYKVYDARESYLELSVTDARGYEDAVYERGLALLKIGVNGALVSPEDEQYAEKTFDGRPFRTCPRCQTPFARWLDFYGHIKTSHWGSEAI</sequence>
<feature type="domain" description="C2H2-type" evidence="1">
    <location>
        <begin position="112"/>
        <end position="133"/>
    </location>
</feature>
<dbReference type="Proteomes" id="UP000533476">
    <property type="component" value="Unassembled WGS sequence"/>
</dbReference>
<dbReference type="PROSITE" id="PS00028">
    <property type="entry name" value="ZINC_FINGER_C2H2_1"/>
    <property type="match status" value="1"/>
</dbReference>
<name>A0A7Y0L297_9FIRM</name>
<reference evidence="2 3" key="1">
    <citation type="submission" date="2020-04" db="EMBL/GenBank/DDBJ databases">
        <authorList>
            <person name="Zhang R."/>
            <person name="Schippers A."/>
        </authorList>
    </citation>
    <scope>NUCLEOTIDE SEQUENCE [LARGE SCALE GENOMIC DNA]</scope>
    <source>
        <strain evidence="2 3">DSM 109850</strain>
    </source>
</reference>
<gene>
    <name evidence="2" type="ORF">HIJ39_06405</name>
</gene>
<protein>
    <recommendedName>
        <fullName evidence="1">C2H2-type domain-containing protein</fullName>
    </recommendedName>
</protein>
<dbReference type="InterPro" id="IPR013087">
    <property type="entry name" value="Znf_C2H2_type"/>
</dbReference>
<organism evidence="2 3">
    <name type="scientific">Sulfobacillus harzensis</name>
    <dbReference type="NCBI Taxonomy" id="2729629"/>
    <lineage>
        <taxon>Bacteria</taxon>
        <taxon>Bacillati</taxon>
        <taxon>Bacillota</taxon>
        <taxon>Clostridia</taxon>
        <taxon>Eubacteriales</taxon>
        <taxon>Clostridiales Family XVII. Incertae Sedis</taxon>
        <taxon>Sulfobacillus</taxon>
    </lineage>
</organism>